<protein>
    <submittedName>
        <fullName evidence="3">Uncharacterized protein</fullName>
    </submittedName>
</protein>
<evidence type="ECO:0000256" key="2">
    <source>
        <dbReference type="ARBA" id="ARBA00023315"/>
    </source>
</evidence>
<keyword evidence="1" id="KW-0808">Transferase</keyword>
<accession>A0A835I623</accession>
<sequence length="282" mass="30728">MDKLKERSTSNTSHGPAPVSKFVLLCAHLWICTTTARDVNLNSDTSLLFAMDVRSRLDPPMVEGYFGNCIRPCIVKAKAVELMGEDGFIFAVTTIKNAISVFSNEPLKECIDWADLYMTLPSELLCVGGSPRFKIYEADFGWGRPSRVEPASMSREGVVILSDARESGARQGILPTSLCGKCPKREGSIFKQITLENRAVCNAPMPLFLLLGVGLWDFKSFGSIAICVKCCELSLASATFLRLCLSHCALVHSSILAFLVEANDNATKSCMSVPPPVSSYPT</sequence>
<dbReference type="InterPro" id="IPR051504">
    <property type="entry name" value="Plant_metabolite_acyltrans"/>
</dbReference>
<keyword evidence="2" id="KW-0012">Acyltransferase</keyword>
<keyword evidence="4" id="KW-1185">Reference proteome</keyword>
<dbReference type="GO" id="GO:0016747">
    <property type="term" value="F:acyltransferase activity, transferring groups other than amino-acyl groups"/>
    <property type="evidence" value="ECO:0007669"/>
    <property type="project" value="UniProtKB-ARBA"/>
</dbReference>
<dbReference type="AlphaFoldDB" id="A0A835I623"/>
<gene>
    <name evidence="3" type="ORF">IFM89_018968</name>
</gene>
<dbReference type="Proteomes" id="UP000631114">
    <property type="component" value="Unassembled WGS sequence"/>
</dbReference>
<dbReference type="PANTHER" id="PTHR31625">
    <property type="match status" value="1"/>
</dbReference>
<dbReference type="Gene3D" id="3.30.559.10">
    <property type="entry name" value="Chloramphenicol acetyltransferase-like domain"/>
    <property type="match status" value="1"/>
</dbReference>
<proteinExistence type="predicted"/>
<reference evidence="3 4" key="1">
    <citation type="submission" date="2020-10" db="EMBL/GenBank/DDBJ databases">
        <title>The Coptis chinensis genome and diversification of protoberbering-type alkaloids.</title>
        <authorList>
            <person name="Wang B."/>
            <person name="Shu S."/>
            <person name="Song C."/>
            <person name="Liu Y."/>
        </authorList>
    </citation>
    <scope>NUCLEOTIDE SEQUENCE [LARGE SCALE GENOMIC DNA]</scope>
    <source>
        <strain evidence="3">HL-2020</strain>
        <tissue evidence="3">Leaf</tissue>
    </source>
</reference>
<dbReference type="OrthoDB" id="683650at2759"/>
<evidence type="ECO:0000256" key="1">
    <source>
        <dbReference type="ARBA" id="ARBA00022679"/>
    </source>
</evidence>
<dbReference type="InterPro" id="IPR023213">
    <property type="entry name" value="CAT-like_dom_sf"/>
</dbReference>
<comment type="caution">
    <text evidence="3">The sequence shown here is derived from an EMBL/GenBank/DDBJ whole genome shotgun (WGS) entry which is preliminary data.</text>
</comment>
<evidence type="ECO:0000313" key="3">
    <source>
        <dbReference type="EMBL" id="KAF9609883.1"/>
    </source>
</evidence>
<name>A0A835I623_9MAGN</name>
<dbReference type="EMBL" id="JADFTS010000004">
    <property type="protein sequence ID" value="KAF9609883.1"/>
    <property type="molecule type" value="Genomic_DNA"/>
</dbReference>
<evidence type="ECO:0000313" key="4">
    <source>
        <dbReference type="Proteomes" id="UP000631114"/>
    </source>
</evidence>
<dbReference type="Pfam" id="PF02458">
    <property type="entry name" value="Transferase"/>
    <property type="match status" value="1"/>
</dbReference>
<organism evidence="3 4">
    <name type="scientific">Coptis chinensis</name>
    <dbReference type="NCBI Taxonomy" id="261450"/>
    <lineage>
        <taxon>Eukaryota</taxon>
        <taxon>Viridiplantae</taxon>
        <taxon>Streptophyta</taxon>
        <taxon>Embryophyta</taxon>
        <taxon>Tracheophyta</taxon>
        <taxon>Spermatophyta</taxon>
        <taxon>Magnoliopsida</taxon>
        <taxon>Ranunculales</taxon>
        <taxon>Ranunculaceae</taxon>
        <taxon>Coptidoideae</taxon>
        <taxon>Coptis</taxon>
    </lineage>
</organism>